<dbReference type="EMBL" id="CADCUM010000108">
    <property type="protein sequence ID" value="CAA9398331.1"/>
    <property type="molecule type" value="Genomic_DNA"/>
</dbReference>
<protein>
    <submittedName>
        <fullName evidence="2">ABC-type antimicrobial peptide transport system, ATPase component</fullName>
    </submittedName>
</protein>
<accession>A0A6J4P2C8</accession>
<feature type="compositionally biased region" description="Basic residues" evidence="1">
    <location>
        <begin position="25"/>
        <end position="44"/>
    </location>
</feature>
<feature type="compositionally biased region" description="Gly residues" evidence="1">
    <location>
        <begin position="154"/>
        <end position="164"/>
    </location>
</feature>
<feature type="compositionally biased region" description="Basic residues" evidence="1">
    <location>
        <begin position="113"/>
        <end position="133"/>
    </location>
</feature>
<sequence length="164" mass="17803">GQQDHRGRDRRRRRPGPRPVLVRGPRPRGARPRPGRGRLGHAHGRGGDELCLFAPGAPGASDGRSGRIPMAPAWCDAGGLRHDRADARTAGGRARRPCAPPDEDLRLGSGPGHRARRRQPRPRGRGVHRHHGPQRVGQVHADALLRRARHRHLGGGLHRGPGAD</sequence>
<feature type="non-terminal residue" evidence="2">
    <location>
        <position position="1"/>
    </location>
</feature>
<proteinExistence type="predicted"/>
<feature type="non-terminal residue" evidence="2">
    <location>
        <position position="164"/>
    </location>
</feature>
<reference evidence="2" key="1">
    <citation type="submission" date="2020-02" db="EMBL/GenBank/DDBJ databases">
        <authorList>
            <person name="Meier V. D."/>
        </authorList>
    </citation>
    <scope>NUCLEOTIDE SEQUENCE</scope>
    <source>
        <strain evidence="2">AVDCRST_MAG32</strain>
    </source>
</reference>
<evidence type="ECO:0000313" key="2">
    <source>
        <dbReference type="EMBL" id="CAA9398331.1"/>
    </source>
</evidence>
<gene>
    <name evidence="2" type="ORF">AVDCRST_MAG32-2691</name>
</gene>
<dbReference type="AlphaFoldDB" id="A0A6J4P2C8"/>
<feature type="region of interest" description="Disordered" evidence="1">
    <location>
        <begin position="87"/>
        <end position="164"/>
    </location>
</feature>
<feature type="region of interest" description="Disordered" evidence="1">
    <location>
        <begin position="1"/>
        <end position="53"/>
    </location>
</feature>
<evidence type="ECO:0000256" key="1">
    <source>
        <dbReference type="SAM" id="MobiDB-lite"/>
    </source>
</evidence>
<name>A0A6J4P2C8_9ACTN</name>
<organism evidence="2">
    <name type="scientific">uncultured Nocardioides sp</name>
    <dbReference type="NCBI Taxonomy" id="198441"/>
    <lineage>
        <taxon>Bacteria</taxon>
        <taxon>Bacillati</taxon>
        <taxon>Actinomycetota</taxon>
        <taxon>Actinomycetes</taxon>
        <taxon>Propionibacteriales</taxon>
        <taxon>Nocardioidaceae</taxon>
        <taxon>Nocardioides</taxon>
        <taxon>environmental samples</taxon>
    </lineage>
</organism>